<dbReference type="RefSeq" id="WP_097186050.1">
    <property type="nucleotide sequence ID" value="NZ_OCNK01000008.1"/>
</dbReference>
<accession>A0A286H7W6</accession>
<name>A0A286H7W6_9ACTN</name>
<evidence type="ECO:0000313" key="3">
    <source>
        <dbReference type="Proteomes" id="UP000219482"/>
    </source>
</evidence>
<proteinExistence type="predicted"/>
<protein>
    <recommendedName>
        <fullName evidence="1">DUF4240 domain-containing protein</fullName>
    </recommendedName>
</protein>
<keyword evidence="3" id="KW-1185">Reference proteome</keyword>
<dbReference type="AlphaFoldDB" id="A0A286H7W6"/>
<evidence type="ECO:0000259" key="1">
    <source>
        <dbReference type="Pfam" id="PF14024"/>
    </source>
</evidence>
<dbReference type="Proteomes" id="UP000219482">
    <property type="component" value="Unassembled WGS sequence"/>
</dbReference>
<dbReference type="Pfam" id="PF14024">
    <property type="entry name" value="DUF4240"/>
    <property type="match status" value="1"/>
</dbReference>
<evidence type="ECO:0000313" key="2">
    <source>
        <dbReference type="EMBL" id="SOE03802.1"/>
    </source>
</evidence>
<dbReference type="OrthoDB" id="6200718at2"/>
<dbReference type="InterPro" id="IPR025334">
    <property type="entry name" value="DUF4240"/>
</dbReference>
<feature type="domain" description="DUF4240" evidence="1">
    <location>
        <begin position="1"/>
        <end position="128"/>
    </location>
</feature>
<reference evidence="3" key="1">
    <citation type="submission" date="2017-09" db="EMBL/GenBank/DDBJ databases">
        <authorList>
            <person name="Varghese N."/>
            <person name="Submissions S."/>
        </authorList>
    </citation>
    <scope>NUCLEOTIDE SEQUENCE [LARGE SCALE GENOMIC DNA]</scope>
    <source>
        <strain evidence="3">DSM 44270</strain>
    </source>
</reference>
<dbReference type="EMBL" id="OCNK01000008">
    <property type="protein sequence ID" value="SOE03802.1"/>
    <property type="molecule type" value="Genomic_DNA"/>
</dbReference>
<gene>
    <name evidence="2" type="ORF">SAMN06272739_4359</name>
</gene>
<organism evidence="2 3">
    <name type="scientific">Blastococcus haudaquaticus</name>
    <dbReference type="NCBI Taxonomy" id="1938745"/>
    <lineage>
        <taxon>Bacteria</taxon>
        <taxon>Bacillati</taxon>
        <taxon>Actinomycetota</taxon>
        <taxon>Actinomycetes</taxon>
        <taxon>Geodermatophilales</taxon>
        <taxon>Geodermatophilaceae</taxon>
        <taxon>Blastococcus</taxon>
    </lineage>
</organism>
<sequence>MDVDEFWAIVDASRTRIDAEHPESEIEQQVGALRARLAELAEHQLLAFQRRLHEQTTRANDWLVWAAGYLATGGMSEDAFEHFRLWLVCQGQENFERVVAEPDRLAHLNWDADGAAFGVGEDVGHLVADVLASHGSKPGDSLVPAVESYWPPGEPFPEEDDDWFGHTFPRLSARNAANAPTGGPDADRITDADVAAFLERSRREKEDRPVEPLPPALAAVLYDRGHLRERDRPMLAAHWLAEGREGEALLELASLTGHEREVGELWPLVLAELGVGPPPGGPRAAMAWGAGQVLADREDLRWLVRLLWTGDTFGADPDMDTLVYTLDDWLDWTDRDLTSRRAAVRERARSAREALRGAVEAMARDDIPGALEALEEWRG</sequence>